<dbReference type="EC" id="1.1.3.6" evidence="13"/>
<evidence type="ECO:0000256" key="11">
    <source>
        <dbReference type="ARBA" id="ARBA00038856"/>
    </source>
</evidence>
<proteinExistence type="inferred from homology"/>
<dbReference type="InterPro" id="IPR052542">
    <property type="entry name" value="Cholesterol_Oxidase"/>
</dbReference>
<dbReference type="Pfam" id="PF00732">
    <property type="entry name" value="GMC_oxred_N"/>
    <property type="match status" value="1"/>
</dbReference>
<feature type="domain" description="Glucose-methanol-choline oxidoreductase N-terminal" evidence="16">
    <location>
        <begin position="68"/>
        <end position="263"/>
    </location>
</feature>
<keyword evidence="4" id="KW-0285">Flavoprotein</keyword>
<evidence type="ECO:0000256" key="7">
    <source>
        <dbReference type="ARBA" id="ARBA00023098"/>
    </source>
</evidence>
<dbReference type="PANTHER" id="PTHR47470:SF1">
    <property type="entry name" value="FAD-DEPENDENT OXIDOREDUCTASE 2 FAD BINDING DOMAIN-CONTAINING PROTEIN"/>
    <property type="match status" value="1"/>
</dbReference>
<evidence type="ECO:0000256" key="9">
    <source>
        <dbReference type="ARBA" id="ARBA00023221"/>
    </source>
</evidence>
<dbReference type="InterPro" id="IPR007867">
    <property type="entry name" value="GMC_OxRtase_C"/>
</dbReference>
<evidence type="ECO:0000256" key="1">
    <source>
        <dbReference type="ARBA" id="ARBA00001974"/>
    </source>
</evidence>
<protein>
    <recommendedName>
        <fullName evidence="14">Cholesterol oxidase</fullName>
        <ecNumber evidence="13">1.1.3.6</ecNumber>
        <ecNumber evidence="11">5.3.3.1</ecNumber>
    </recommendedName>
    <alternativeName>
        <fullName evidence="15">Cholesterol isomerase</fullName>
    </alternativeName>
</protein>
<dbReference type="RefSeq" id="WP_345408957.1">
    <property type="nucleotide sequence ID" value="NZ_BAABHG010000033.1"/>
</dbReference>
<comment type="similarity">
    <text evidence="2">Belongs to the GMC oxidoreductase family.</text>
</comment>
<evidence type="ECO:0000256" key="12">
    <source>
        <dbReference type="ARBA" id="ARBA00049645"/>
    </source>
</evidence>
<reference evidence="19" key="1">
    <citation type="journal article" date="2019" name="Int. J. Syst. Evol. Microbiol.">
        <title>The Global Catalogue of Microorganisms (GCM) 10K type strain sequencing project: providing services to taxonomists for standard genome sequencing and annotation.</title>
        <authorList>
            <consortium name="The Broad Institute Genomics Platform"/>
            <consortium name="The Broad Institute Genome Sequencing Center for Infectious Disease"/>
            <person name="Wu L."/>
            <person name="Ma J."/>
        </authorList>
    </citation>
    <scope>NUCLEOTIDE SEQUENCE [LARGE SCALE GENOMIC DNA]</scope>
    <source>
        <strain evidence="19">CGMCC 4.7643</strain>
    </source>
</reference>
<evidence type="ECO:0000256" key="15">
    <source>
        <dbReference type="ARBA" id="ARBA00049778"/>
    </source>
</evidence>
<keyword evidence="19" id="KW-1185">Reference proteome</keyword>
<dbReference type="Pfam" id="PF05199">
    <property type="entry name" value="GMC_oxred_C"/>
    <property type="match status" value="1"/>
</dbReference>
<evidence type="ECO:0000256" key="2">
    <source>
        <dbReference type="ARBA" id="ARBA00010790"/>
    </source>
</evidence>
<comment type="caution">
    <text evidence="18">The sequence shown here is derived from an EMBL/GenBank/DDBJ whole genome shotgun (WGS) entry which is preliminary data.</text>
</comment>
<keyword evidence="9" id="KW-0753">Steroid metabolism</keyword>
<keyword evidence="3" id="KW-0153">Cholesterol metabolism</keyword>
<gene>
    <name evidence="18" type="ORF">ACFSYJ_43835</name>
</gene>
<dbReference type="PANTHER" id="PTHR47470">
    <property type="entry name" value="CHOLESTEROL OXIDASE"/>
    <property type="match status" value="1"/>
</dbReference>
<dbReference type="InterPro" id="IPR000172">
    <property type="entry name" value="GMC_OxRdtase_N"/>
</dbReference>
<dbReference type="Proteomes" id="UP001597419">
    <property type="component" value="Unassembled WGS sequence"/>
</dbReference>
<dbReference type="Gene3D" id="3.50.50.60">
    <property type="entry name" value="FAD/NAD(P)-binding domain"/>
    <property type="match status" value="1"/>
</dbReference>
<organism evidence="18 19">
    <name type="scientific">Amycolatopsis samaneae</name>
    <dbReference type="NCBI Taxonomy" id="664691"/>
    <lineage>
        <taxon>Bacteria</taxon>
        <taxon>Bacillati</taxon>
        <taxon>Actinomycetota</taxon>
        <taxon>Actinomycetes</taxon>
        <taxon>Pseudonocardiales</taxon>
        <taxon>Pseudonocardiaceae</taxon>
        <taxon>Amycolatopsis</taxon>
    </lineage>
</organism>
<dbReference type="Gene3D" id="3.30.410.10">
    <property type="entry name" value="Cholesterol Oxidase, domain 2"/>
    <property type="match status" value="1"/>
</dbReference>
<evidence type="ECO:0000256" key="10">
    <source>
        <dbReference type="ARBA" id="ARBA00023235"/>
    </source>
</evidence>
<evidence type="ECO:0000259" key="17">
    <source>
        <dbReference type="Pfam" id="PF05199"/>
    </source>
</evidence>
<comment type="pathway">
    <text evidence="12">Steroid metabolism; cholesterol degradation.</text>
</comment>
<evidence type="ECO:0000256" key="14">
    <source>
        <dbReference type="ARBA" id="ARBA00049744"/>
    </source>
</evidence>
<sequence>MADHRARGHVRDQPHRPDRRAVWLGTNNGLPWLPGWSNLPGLAPLLPLPVPRFTGILDAVPGTGGDVICGAGVGGTSLVYAGMLPQPSEEAFAAVFPSQVPYAELAAEHYPRALRRLRASPIPDDILAHERYTSTRTYLRYAQEAGASRTERLNLCYDWDVIRAELAGTAVPSASAGEYLWGVNSGAKLSVDRTYLAQAEATGRVTVKPLHVVTDVSAQPRGGYTVECQRIDEAGNTLERVRVLCDAVVFAAGATHTPELLVRARDIGTLPRLNEHVGTGFGTNGDRFIVLTGLPEPTLSRQGGPPGFLARDVPTPHGAVSMFHVPLPMPFETRSMVLLGMGKPNGFGTFHHNPLTGQVERHWPADGDQAAGLATKHLADRLARAAGGGIALEVGAVRQFTVHPVGGAVLGTACDLYGRLHGHPGLYCLDGSLIPGSTGLVNPALTIAAITERCLDTILTHDLRTVF</sequence>
<evidence type="ECO:0000256" key="13">
    <source>
        <dbReference type="ARBA" id="ARBA00049723"/>
    </source>
</evidence>
<keyword evidence="8" id="KW-1207">Sterol metabolism</keyword>
<keyword evidence="6" id="KW-0560">Oxidoreductase</keyword>
<evidence type="ECO:0000256" key="4">
    <source>
        <dbReference type="ARBA" id="ARBA00022630"/>
    </source>
</evidence>
<feature type="domain" description="Glucose-methanol-choline oxidoreductase C-terminal" evidence="17">
    <location>
        <begin position="400"/>
        <end position="450"/>
    </location>
</feature>
<evidence type="ECO:0000256" key="3">
    <source>
        <dbReference type="ARBA" id="ARBA00022548"/>
    </source>
</evidence>
<accession>A0ABW5GXD0</accession>
<name>A0ABW5GXD0_9PSEU</name>
<evidence type="ECO:0000259" key="16">
    <source>
        <dbReference type="Pfam" id="PF00732"/>
    </source>
</evidence>
<dbReference type="SUPFAM" id="SSF54373">
    <property type="entry name" value="FAD-linked reductases, C-terminal domain"/>
    <property type="match status" value="1"/>
</dbReference>
<evidence type="ECO:0000256" key="6">
    <source>
        <dbReference type="ARBA" id="ARBA00023002"/>
    </source>
</evidence>
<dbReference type="InterPro" id="IPR036188">
    <property type="entry name" value="FAD/NAD-bd_sf"/>
</dbReference>
<evidence type="ECO:0000313" key="18">
    <source>
        <dbReference type="EMBL" id="MFD2465603.1"/>
    </source>
</evidence>
<dbReference type="EC" id="5.3.3.1" evidence="11"/>
<dbReference type="EMBL" id="JBHUKU010000034">
    <property type="protein sequence ID" value="MFD2465603.1"/>
    <property type="molecule type" value="Genomic_DNA"/>
</dbReference>
<evidence type="ECO:0000313" key="19">
    <source>
        <dbReference type="Proteomes" id="UP001597419"/>
    </source>
</evidence>
<keyword evidence="10" id="KW-0413">Isomerase</keyword>
<dbReference type="SUPFAM" id="SSF51905">
    <property type="entry name" value="FAD/NAD(P)-binding domain"/>
    <property type="match status" value="1"/>
</dbReference>
<keyword evidence="5" id="KW-0274">FAD</keyword>
<evidence type="ECO:0000256" key="5">
    <source>
        <dbReference type="ARBA" id="ARBA00022827"/>
    </source>
</evidence>
<evidence type="ECO:0000256" key="8">
    <source>
        <dbReference type="ARBA" id="ARBA00023166"/>
    </source>
</evidence>
<comment type="cofactor">
    <cofactor evidence="1">
        <name>FAD</name>
        <dbReference type="ChEBI" id="CHEBI:57692"/>
    </cofactor>
</comment>
<keyword evidence="7" id="KW-0443">Lipid metabolism</keyword>